<reference evidence="1" key="3">
    <citation type="submission" date="2015-02" db="UniProtKB">
        <authorList>
            <consortium name="EnsemblProtists"/>
        </authorList>
    </citation>
    <scope>IDENTIFICATION</scope>
    <source>
        <strain evidence="1">DAOM BR144</strain>
    </source>
</reference>
<evidence type="ECO:0000313" key="1">
    <source>
        <dbReference type="EnsemblProtists" id="PYU1_T015022"/>
    </source>
</evidence>
<reference evidence="2" key="2">
    <citation type="submission" date="2010-04" db="EMBL/GenBank/DDBJ databases">
        <authorList>
            <person name="Buell R."/>
            <person name="Hamilton J."/>
            <person name="Hostetler J."/>
        </authorList>
    </citation>
    <scope>NUCLEOTIDE SEQUENCE [LARGE SCALE GENOMIC DNA]</scope>
    <source>
        <strain evidence="2">DAOM:BR144</strain>
    </source>
</reference>
<evidence type="ECO:0000313" key="2">
    <source>
        <dbReference type="Proteomes" id="UP000019132"/>
    </source>
</evidence>
<sequence length="61" mass="7232">SNIKVIYDIRQEAYLGKHSFSERFAISSLAQMFEAEAELEVLFGLQELFYQDIVYLDKYFN</sequence>
<dbReference type="VEuPathDB" id="FungiDB:PYU1_G014991"/>
<dbReference type="HOGENOM" id="CLU_2929982_0_0_1"/>
<keyword evidence="2" id="KW-1185">Reference proteome</keyword>
<proteinExistence type="predicted"/>
<accession>K3XCS3</accession>
<name>K3XCS3_GLOUD</name>
<dbReference type="EMBL" id="ADOS01001395">
    <property type="status" value="NOT_ANNOTATED_CDS"/>
    <property type="molecule type" value="Genomic_DNA"/>
</dbReference>
<reference evidence="2" key="1">
    <citation type="journal article" date="2010" name="Genome Biol.">
        <title>Genome sequence of the necrotrophic plant pathogen Pythium ultimum reveals original pathogenicity mechanisms and effector repertoire.</title>
        <authorList>
            <person name="Levesque C.A."/>
            <person name="Brouwer H."/>
            <person name="Cano L."/>
            <person name="Hamilton J.P."/>
            <person name="Holt C."/>
            <person name="Huitema E."/>
            <person name="Raffaele S."/>
            <person name="Robideau G.P."/>
            <person name="Thines M."/>
            <person name="Win J."/>
            <person name="Zerillo M.M."/>
            <person name="Beakes G.W."/>
            <person name="Boore J.L."/>
            <person name="Busam D."/>
            <person name="Dumas B."/>
            <person name="Ferriera S."/>
            <person name="Fuerstenberg S.I."/>
            <person name="Gachon C.M."/>
            <person name="Gaulin E."/>
            <person name="Govers F."/>
            <person name="Grenville-Briggs L."/>
            <person name="Horner N."/>
            <person name="Hostetler J."/>
            <person name="Jiang R.H."/>
            <person name="Johnson J."/>
            <person name="Krajaejun T."/>
            <person name="Lin H."/>
            <person name="Meijer H.J."/>
            <person name="Moore B."/>
            <person name="Morris P."/>
            <person name="Phuntmart V."/>
            <person name="Puiu D."/>
            <person name="Shetty J."/>
            <person name="Stajich J.E."/>
            <person name="Tripathy S."/>
            <person name="Wawra S."/>
            <person name="van West P."/>
            <person name="Whitty B.R."/>
            <person name="Coutinho P.M."/>
            <person name="Henrissat B."/>
            <person name="Martin F."/>
            <person name="Thomas P.D."/>
            <person name="Tyler B.M."/>
            <person name="De Vries R.P."/>
            <person name="Kamoun S."/>
            <person name="Yandell M."/>
            <person name="Tisserat N."/>
            <person name="Buell C.R."/>
        </authorList>
    </citation>
    <scope>NUCLEOTIDE SEQUENCE</scope>
    <source>
        <strain evidence="2">DAOM:BR144</strain>
    </source>
</reference>
<dbReference type="Proteomes" id="UP000019132">
    <property type="component" value="Unassembled WGS sequence"/>
</dbReference>
<organism evidence="1 2">
    <name type="scientific">Globisporangium ultimum (strain ATCC 200006 / CBS 805.95 / DAOM BR144)</name>
    <name type="common">Pythium ultimum</name>
    <dbReference type="NCBI Taxonomy" id="431595"/>
    <lineage>
        <taxon>Eukaryota</taxon>
        <taxon>Sar</taxon>
        <taxon>Stramenopiles</taxon>
        <taxon>Oomycota</taxon>
        <taxon>Peronosporomycetes</taxon>
        <taxon>Pythiales</taxon>
        <taxon>Pythiaceae</taxon>
        <taxon>Globisporangium</taxon>
    </lineage>
</organism>
<dbReference type="AlphaFoldDB" id="K3XCS3"/>
<dbReference type="InParanoid" id="K3XCS3"/>
<dbReference type="EnsemblProtists" id="PYU1_T015022">
    <property type="protein sequence ID" value="PYU1_T015022"/>
    <property type="gene ID" value="PYU1_G014991"/>
</dbReference>
<protein>
    <submittedName>
        <fullName evidence="1">Uncharacterized protein</fullName>
    </submittedName>
</protein>